<proteinExistence type="predicted"/>
<evidence type="ECO:0000313" key="1">
    <source>
        <dbReference type="EMBL" id="CAB4148737.1"/>
    </source>
</evidence>
<sequence length="146" mass="16692">MLFAKHNEYKRRLDICRACKFFEASTQSCGPLIVGAEEEIEVKFKRKSIKLCGCVMPVKAKLAFASCPASKWDGVLSIEEQIEFKRFLLDMKAQGRLEQKDMLKFYSFKDKATGAFNERSTCPPCVKKDINSFLESMKDVDVDLNN</sequence>
<gene>
    <name evidence="1" type="ORF">UFOVP533_21</name>
</gene>
<name>A0A6J5MS94_9CAUD</name>
<protein>
    <submittedName>
        <fullName evidence="1">Uncharacterized protein</fullName>
    </submittedName>
</protein>
<reference evidence="1" key="1">
    <citation type="submission" date="2020-04" db="EMBL/GenBank/DDBJ databases">
        <authorList>
            <person name="Chiriac C."/>
            <person name="Salcher M."/>
            <person name="Ghai R."/>
            <person name="Kavagutti S V."/>
        </authorList>
    </citation>
    <scope>NUCLEOTIDE SEQUENCE</scope>
</reference>
<dbReference type="EMBL" id="LR796501">
    <property type="protein sequence ID" value="CAB4148737.1"/>
    <property type="molecule type" value="Genomic_DNA"/>
</dbReference>
<accession>A0A6J5MS94</accession>
<organism evidence="1">
    <name type="scientific">uncultured Caudovirales phage</name>
    <dbReference type="NCBI Taxonomy" id="2100421"/>
    <lineage>
        <taxon>Viruses</taxon>
        <taxon>Duplodnaviria</taxon>
        <taxon>Heunggongvirae</taxon>
        <taxon>Uroviricota</taxon>
        <taxon>Caudoviricetes</taxon>
        <taxon>Peduoviridae</taxon>
        <taxon>Maltschvirus</taxon>
        <taxon>Maltschvirus maltsch</taxon>
    </lineage>
</organism>